<proteinExistence type="predicted"/>
<feature type="compositionally biased region" description="Low complexity" evidence="1">
    <location>
        <begin position="436"/>
        <end position="447"/>
    </location>
</feature>
<name>A0ABD2QA42_9PLAT</name>
<gene>
    <name evidence="2" type="ORF">Ciccas_004953</name>
</gene>
<accession>A0ABD2QA42</accession>
<dbReference type="AlphaFoldDB" id="A0ABD2QA42"/>
<feature type="region of interest" description="Disordered" evidence="1">
    <location>
        <begin position="434"/>
        <end position="479"/>
    </location>
</feature>
<evidence type="ECO:0000256" key="1">
    <source>
        <dbReference type="SAM" id="MobiDB-lite"/>
    </source>
</evidence>
<reference evidence="2 3" key="1">
    <citation type="submission" date="2024-11" db="EMBL/GenBank/DDBJ databases">
        <title>Adaptive evolution of stress response genes in parasites aligns with host niche diversity.</title>
        <authorList>
            <person name="Hahn C."/>
            <person name="Resl P."/>
        </authorList>
    </citation>
    <scope>NUCLEOTIDE SEQUENCE [LARGE SCALE GENOMIC DNA]</scope>
    <source>
        <strain evidence="2">EGGRZ-B1_66</strain>
        <tissue evidence="2">Body</tissue>
    </source>
</reference>
<feature type="compositionally biased region" description="Basic residues" evidence="1">
    <location>
        <begin position="1"/>
        <end position="10"/>
    </location>
</feature>
<sequence length="479" mass="54711">MTQKHKHHRKPDLSSVPVQAVHKKRERREEVEIDQNLKEEREPEPDSKRLAVDIPQRNLQSTATSPRSSGDQLEYPVSNSPSPARLKRPTTSFSNEPSIQCAITSEMTAHSSSTPVISPLMLHQVLAPPPAHGLLRPEHRVAHSYEQTRFYYRPPAPASFERQVYGYRPGASSLPIKSYEEPESLIPLNLSCKKPIHSDPVPNMDYGRDSAALRYHLPSPRLNQPRVGRPPLNRTQPPRPQRSVSLYQPRLSPRPVPVTGLYQPLFPHRSHRTGSHGKNWANAHVRCAWYIFNQWEKSQVKDHPYQPQFGPGFPIQPNTLTHGNFLRPLARPFSLTMLLGPVLQQPGRKISKPMQARPILNTPEPRMPPPPANMTPDQLENFFSMMQYFISQAQQHQMPNPYVQNPGPRAMAPSNPQQSFMDAFRMMFSMYTGSLQHQQQPHNQPHQRTATAWDQQSYQSPQLPQNPYMQYPPKNPTGS</sequence>
<protein>
    <submittedName>
        <fullName evidence="2">Uncharacterized protein</fullName>
    </submittedName>
</protein>
<dbReference type="Proteomes" id="UP001626550">
    <property type="component" value="Unassembled WGS sequence"/>
</dbReference>
<organism evidence="2 3">
    <name type="scientific">Cichlidogyrus casuarinus</name>
    <dbReference type="NCBI Taxonomy" id="1844966"/>
    <lineage>
        <taxon>Eukaryota</taxon>
        <taxon>Metazoa</taxon>
        <taxon>Spiralia</taxon>
        <taxon>Lophotrochozoa</taxon>
        <taxon>Platyhelminthes</taxon>
        <taxon>Monogenea</taxon>
        <taxon>Monopisthocotylea</taxon>
        <taxon>Dactylogyridea</taxon>
        <taxon>Ancyrocephalidae</taxon>
        <taxon>Cichlidogyrus</taxon>
    </lineage>
</organism>
<evidence type="ECO:0000313" key="3">
    <source>
        <dbReference type="Proteomes" id="UP001626550"/>
    </source>
</evidence>
<feature type="region of interest" description="Disordered" evidence="1">
    <location>
        <begin position="218"/>
        <end position="252"/>
    </location>
</feature>
<comment type="caution">
    <text evidence="2">The sequence shown here is derived from an EMBL/GenBank/DDBJ whole genome shotgun (WGS) entry which is preliminary data.</text>
</comment>
<feature type="compositionally biased region" description="Basic and acidic residues" evidence="1">
    <location>
        <begin position="27"/>
        <end position="51"/>
    </location>
</feature>
<feature type="region of interest" description="Disordered" evidence="1">
    <location>
        <begin position="1"/>
        <end position="95"/>
    </location>
</feature>
<feature type="compositionally biased region" description="Polar residues" evidence="1">
    <location>
        <begin position="57"/>
        <end position="82"/>
    </location>
</feature>
<keyword evidence="3" id="KW-1185">Reference proteome</keyword>
<dbReference type="EMBL" id="JBJKFK010000544">
    <property type="protein sequence ID" value="KAL3316399.1"/>
    <property type="molecule type" value="Genomic_DNA"/>
</dbReference>
<feature type="compositionally biased region" description="Polar residues" evidence="1">
    <location>
        <begin position="448"/>
        <end position="468"/>
    </location>
</feature>
<evidence type="ECO:0000313" key="2">
    <source>
        <dbReference type="EMBL" id="KAL3316399.1"/>
    </source>
</evidence>